<name>A0A2N9XDM2_9NEIS</name>
<dbReference type="RefSeq" id="WP_100139397.1">
    <property type="nucleotide sequence ID" value="NZ_MEIP01000025.1"/>
</dbReference>
<reference evidence="2 3" key="1">
    <citation type="journal article" date="2017" name="MBio">
        <title>Type VI secretion-mediated competition in the bee gut microbiome.</title>
        <authorList>
            <person name="Steele M.I."/>
            <person name="Kwong W.K."/>
            <person name="Powell J.E."/>
            <person name="Whiteley M."/>
            <person name="Moran N.A."/>
        </authorList>
    </citation>
    <scope>NUCLEOTIDE SEQUENCE [LARGE SCALE GENOMIC DNA]</scope>
    <source>
        <strain evidence="2 3">Ruf1-X</strain>
    </source>
</reference>
<dbReference type="Pfam" id="PF00106">
    <property type="entry name" value="adh_short"/>
    <property type="match status" value="1"/>
</dbReference>
<dbReference type="Gene3D" id="3.40.50.720">
    <property type="entry name" value="NAD(P)-binding Rossmann-like Domain"/>
    <property type="match status" value="1"/>
</dbReference>
<sequence length="272" mass="29223">MSKEVIVLSGSGAIGIAIVRRIAVGKVLLLADLKIENAEKQAQELRNAGFNVHTIACDVSNRESVNKLVETATGLGKIMGLVNTAGVSPSQASAQRIFEVDLYGNALLFDAFSGVMVKGSSALVIGSQSSHRLDPLTLEQTKALALTPTEELLHLPFIKEVNDSLKAYQLAKRGNALRVQAEAVNWGHRGARINCISAGIIHTPLANEELNGDRKDFYRKMLKELPVGRGGSPDEIANLAELIMSEKGAYITGSDMLIDGGATAKFWWDLTN</sequence>
<dbReference type="InterPro" id="IPR036291">
    <property type="entry name" value="NAD(P)-bd_dom_sf"/>
</dbReference>
<proteinExistence type="inferred from homology"/>
<dbReference type="EMBL" id="MEIP01000025">
    <property type="protein sequence ID" value="PIT45328.1"/>
    <property type="molecule type" value="Genomic_DNA"/>
</dbReference>
<dbReference type="Proteomes" id="UP000229970">
    <property type="component" value="Unassembled WGS sequence"/>
</dbReference>
<organism evidence="2 3">
    <name type="scientific">Snodgrassella alvi</name>
    <dbReference type="NCBI Taxonomy" id="1196083"/>
    <lineage>
        <taxon>Bacteria</taxon>
        <taxon>Pseudomonadati</taxon>
        <taxon>Pseudomonadota</taxon>
        <taxon>Betaproteobacteria</taxon>
        <taxon>Neisseriales</taxon>
        <taxon>Neisseriaceae</taxon>
        <taxon>Snodgrassella</taxon>
    </lineage>
</organism>
<dbReference type="PRINTS" id="PR00081">
    <property type="entry name" value="GDHRDH"/>
</dbReference>
<gene>
    <name evidence="2" type="ORF">BHC46_09445</name>
</gene>
<dbReference type="Pfam" id="PF13561">
    <property type="entry name" value="adh_short_C2"/>
    <property type="match status" value="1"/>
</dbReference>
<dbReference type="AlphaFoldDB" id="A0A2N9XDM2"/>
<dbReference type="CDD" id="cd05233">
    <property type="entry name" value="SDR_c"/>
    <property type="match status" value="1"/>
</dbReference>
<evidence type="ECO:0000313" key="3">
    <source>
        <dbReference type="Proteomes" id="UP000229970"/>
    </source>
</evidence>
<accession>A0A2N9XDM2</accession>
<dbReference type="GO" id="GO:0016616">
    <property type="term" value="F:oxidoreductase activity, acting on the CH-OH group of donors, NAD or NADP as acceptor"/>
    <property type="evidence" value="ECO:0007669"/>
    <property type="project" value="TreeGrafter"/>
</dbReference>
<dbReference type="InterPro" id="IPR002347">
    <property type="entry name" value="SDR_fam"/>
</dbReference>
<dbReference type="SUPFAM" id="SSF51735">
    <property type="entry name" value="NAD(P)-binding Rossmann-fold domains"/>
    <property type="match status" value="1"/>
</dbReference>
<dbReference type="PANTHER" id="PTHR42760">
    <property type="entry name" value="SHORT-CHAIN DEHYDROGENASES/REDUCTASES FAMILY MEMBER"/>
    <property type="match status" value="1"/>
</dbReference>
<evidence type="ECO:0000313" key="2">
    <source>
        <dbReference type="EMBL" id="PIT45328.1"/>
    </source>
</evidence>
<protein>
    <submittedName>
        <fullName evidence="2">Short-chain dehydrogenase</fullName>
    </submittedName>
</protein>
<dbReference type="NCBIfam" id="NF005395">
    <property type="entry name" value="PRK06940.1"/>
    <property type="match status" value="1"/>
</dbReference>
<comment type="similarity">
    <text evidence="1">Belongs to the short-chain dehydrogenases/reductases (SDR) family.</text>
</comment>
<evidence type="ECO:0000256" key="1">
    <source>
        <dbReference type="ARBA" id="ARBA00006484"/>
    </source>
</evidence>
<comment type="caution">
    <text evidence="2">The sequence shown here is derived from an EMBL/GenBank/DDBJ whole genome shotgun (WGS) entry which is preliminary data.</text>
</comment>